<protein>
    <submittedName>
        <fullName evidence="2">TonB-dependent receptor plug domain-containing protein</fullName>
    </submittedName>
</protein>
<keyword evidence="2" id="KW-0675">Receptor</keyword>
<dbReference type="Gene3D" id="2.170.130.10">
    <property type="entry name" value="TonB-dependent receptor, plug domain"/>
    <property type="match status" value="1"/>
</dbReference>
<dbReference type="InterPro" id="IPR012910">
    <property type="entry name" value="Plug_dom"/>
</dbReference>
<dbReference type="RefSeq" id="WP_256540767.1">
    <property type="nucleotide sequence ID" value="NZ_JANHOH010000008.1"/>
</dbReference>
<dbReference type="SUPFAM" id="SSF49464">
    <property type="entry name" value="Carboxypeptidase regulatory domain-like"/>
    <property type="match status" value="1"/>
</dbReference>
<organism evidence="2 3">
    <name type="scientific">Mucilaginibacter aquariorum</name>
    <dbReference type="NCBI Taxonomy" id="2967225"/>
    <lineage>
        <taxon>Bacteria</taxon>
        <taxon>Pseudomonadati</taxon>
        <taxon>Bacteroidota</taxon>
        <taxon>Sphingobacteriia</taxon>
        <taxon>Sphingobacteriales</taxon>
        <taxon>Sphingobacteriaceae</taxon>
        <taxon>Mucilaginibacter</taxon>
    </lineage>
</organism>
<accession>A0ABT1T7I0</accession>
<dbReference type="InterPro" id="IPR037066">
    <property type="entry name" value="Plug_dom_sf"/>
</dbReference>
<dbReference type="InterPro" id="IPR008969">
    <property type="entry name" value="CarboxyPept-like_regulatory"/>
</dbReference>
<evidence type="ECO:0000313" key="3">
    <source>
        <dbReference type="Proteomes" id="UP001204376"/>
    </source>
</evidence>
<feature type="domain" description="TonB-dependent receptor plug" evidence="1">
    <location>
        <begin position="712"/>
        <end position="792"/>
    </location>
</feature>
<dbReference type="EMBL" id="JANHOH010000008">
    <property type="protein sequence ID" value="MCQ6960588.1"/>
    <property type="molecule type" value="Genomic_DNA"/>
</dbReference>
<reference evidence="2 3" key="1">
    <citation type="submission" date="2022-07" db="EMBL/GenBank/DDBJ databases">
        <title>Mucilaginibacter sp. JC4.</title>
        <authorList>
            <person name="Le V."/>
            <person name="Ko S.-R."/>
            <person name="Ahn C.-Y."/>
            <person name="Oh H.-M."/>
        </authorList>
    </citation>
    <scope>NUCLEOTIDE SEQUENCE [LARGE SCALE GENOMIC DNA]</scope>
    <source>
        <strain evidence="2 3">JC4</strain>
    </source>
</reference>
<dbReference type="Pfam" id="PF07715">
    <property type="entry name" value="Plug"/>
    <property type="match status" value="1"/>
</dbReference>
<proteinExistence type="predicted"/>
<evidence type="ECO:0000259" key="1">
    <source>
        <dbReference type="Pfam" id="PF07715"/>
    </source>
</evidence>
<evidence type="ECO:0000313" key="2">
    <source>
        <dbReference type="EMBL" id="MCQ6960588.1"/>
    </source>
</evidence>
<sequence length="897" mass="98098">MAYKRFFAGLLVAIGIIGIYSFSIDDDIITRIQRQLEKWTDNHPIEKVHLHLDKPYYTAGDDIWFKAYVITGPLHRLQPDSGILNVELIDGQDSIKQSLKLQLKNGLAFGDFALPDTLHEGNYRIRAYTQYMQNYGSEYIFDKAISIGNVITNKVFTKTTFDHAAQNGQNVINTTISYSDINGVAYVGNTVNYTVLLNNAVVTKGKGITDNEGNLHLSFAGDNPALLSRGRIVTGLAISKGNIVHKSTPIRAMAGGADVQFFPEGGNMVNGIATKIAFKAIGTDGLGVDIKGSIVDNAGNKVGTMNTSHLGMGVFEFTPQQGKTYKAEIIYPDGSKSSAGLPKAADKGYVLNVSSPDAQNLQVTVTSKQTGNDFSLVAQSAGKIYYAAKSKPGSNQFSAVVPKNKFPSGIAQFTLFSSTGEPLNERLVFIQNPADRLNLSVTADNQSYSPRQKVKLNIDAKDSEGKAAVGSFSVSVVDETKVPVNENNENNILANLLLTSDLKGYVEQPAYYFNDVNDKTNAELDALMLTQGYRRFEWKNVQSETQSPNRYPRETTFTISGRVTTPSGGPVVNGKVELINFDDGLLKVDAVTDANGRFAFKDIIYADSLKFLIQARTAKNKKDVVIKMDTIPPPPASDYKNTADFDVNTGSSVTAYAQNNKQLYFEQMKYGLGNHVISLREVQIREKRNALKHSANLNGPGNADQILLSKDLVNYGCIRLSDCLQGRLLGVLFRNGVPITTRGGGRMLVIIDGMYSDAGFMNSLNINDVQSVEVLRNVGTTGIYGGRGGNGVLIVTTKRGDEPTYYPETFGKGITPYQPKGIYKARTFYSPRYDAKTREKLADLLTTIFWKPDVVTTGGKASMEFNNAGSNGTYRVVIEGVDNEGNIGRQVFRYNVK</sequence>
<dbReference type="SUPFAM" id="SSF56935">
    <property type="entry name" value="Porins"/>
    <property type="match status" value="1"/>
</dbReference>
<dbReference type="Gene3D" id="2.60.40.1930">
    <property type="match status" value="1"/>
</dbReference>
<dbReference type="Proteomes" id="UP001204376">
    <property type="component" value="Unassembled WGS sequence"/>
</dbReference>
<name>A0ABT1T7I0_9SPHI</name>
<comment type="caution">
    <text evidence="2">The sequence shown here is derived from an EMBL/GenBank/DDBJ whole genome shotgun (WGS) entry which is preliminary data.</text>
</comment>
<gene>
    <name evidence="2" type="ORF">NPE20_21595</name>
</gene>
<keyword evidence="3" id="KW-1185">Reference proteome</keyword>